<reference evidence="2 3" key="1">
    <citation type="submission" date="2018-05" db="EMBL/GenBank/DDBJ databases">
        <title>A metagenomic window into the 2 km-deep terrestrial subsurface aquifer revealed taxonomically and functionally diverse microbial community comprising novel uncultured bacterial lineages.</title>
        <authorList>
            <person name="Kadnikov V.V."/>
            <person name="Mardanov A.V."/>
            <person name="Beletsky A.V."/>
            <person name="Banks D."/>
            <person name="Pimenov N.V."/>
            <person name="Frank Y.A."/>
            <person name="Karnachuk O.V."/>
            <person name="Ravin N.V."/>
        </authorList>
    </citation>
    <scope>NUCLEOTIDE SEQUENCE [LARGE SCALE GENOMIC DNA]</scope>
    <source>
        <strain evidence="2">BY5</strain>
    </source>
</reference>
<accession>A0A367ZAX9</accession>
<protein>
    <submittedName>
        <fullName evidence="2">Uncharacterized protein</fullName>
    </submittedName>
</protein>
<proteinExistence type="predicted"/>
<dbReference type="EMBL" id="QOQW01000040">
    <property type="protein sequence ID" value="RCK75286.1"/>
    <property type="molecule type" value="Genomic_DNA"/>
</dbReference>
<organism evidence="2 3">
    <name type="scientific">Candidatus Ozemobacter sibiricus</name>
    <dbReference type="NCBI Taxonomy" id="2268124"/>
    <lineage>
        <taxon>Bacteria</taxon>
        <taxon>Candidatus Ozemobacteria</taxon>
        <taxon>Candidatus Ozemobacterales</taxon>
        <taxon>Candidatus Ozemobacteraceae</taxon>
        <taxon>Candidatus Ozemobacter</taxon>
    </lineage>
</organism>
<gene>
    <name evidence="2" type="ORF">OZSIB_4050</name>
</gene>
<evidence type="ECO:0000313" key="3">
    <source>
        <dbReference type="Proteomes" id="UP000252355"/>
    </source>
</evidence>
<name>A0A367ZAX9_9BACT</name>
<evidence type="ECO:0000313" key="2">
    <source>
        <dbReference type="EMBL" id="RCK75286.1"/>
    </source>
</evidence>
<sequence>MPGAWQVRRVWARWLAVGLASLGWMGLPGWQGVAAGLERPAPADVAATPYDEVVRKVEGMVADDAVRSLAQKYGLDVINLTWEDTGRYAGSAVGPNISDMTIQVHHGTKDWPQMTCMPVIRYPNFSDLTADLPIGKFLVRTGNEKGQALKTTPLGAVLEDPRAFMSDPRSWAGTGTTLLAEKDTHFLVSAQACFLPIPKEGEATFNPVLFNYQSRPGDPAVLAILVTREGTSMTVIDNQRDAVPGGWGFGQRLFFNSNGQKASLTGKRLSDFHDPSPARPSGSSFGDEAKAGQARGLNMVLLVQVPLKQKTPPVLYETEGKMMTFEDVAPAVAPSNVEAAVIGHGALEGPFVEFDKLDIERDPRFPVRVTVQFYKATDNGVVSEEDMRAIKEQLDLVYKDATYIGSLVVPASNDPDRPTDWKPTRPRL</sequence>
<dbReference type="Proteomes" id="UP000252355">
    <property type="component" value="Unassembled WGS sequence"/>
</dbReference>
<feature type="region of interest" description="Disordered" evidence="1">
    <location>
        <begin position="265"/>
        <end position="289"/>
    </location>
</feature>
<comment type="caution">
    <text evidence="2">The sequence shown here is derived from an EMBL/GenBank/DDBJ whole genome shotgun (WGS) entry which is preliminary data.</text>
</comment>
<evidence type="ECO:0000256" key="1">
    <source>
        <dbReference type="SAM" id="MobiDB-lite"/>
    </source>
</evidence>
<dbReference type="AlphaFoldDB" id="A0A367ZAX9"/>